<proteinExistence type="predicted"/>
<organism evidence="2 3">
    <name type="scientific">Sulfitobacter sabulilitoris</name>
    <dbReference type="NCBI Taxonomy" id="2562655"/>
    <lineage>
        <taxon>Bacteria</taxon>
        <taxon>Pseudomonadati</taxon>
        <taxon>Pseudomonadota</taxon>
        <taxon>Alphaproteobacteria</taxon>
        <taxon>Rhodobacterales</taxon>
        <taxon>Roseobacteraceae</taxon>
        <taxon>Sulfitobacter</taxon>
    </lineage>
</organism>
<name>A0A5S3PDA6_9RHOB</name>
<dbReference type="InterPro" id="IPR009506">
    <property type="entry name" value="YjiS-like"/>
</dbReference>
<keyword evidence="3" id="KW-1185">Reference proteome</keyword>
<evidence type="ECO:0000259" key="1">
    <source>
        <dbReference type="Pfam" id="PF06568"/>
    </source>
</evidence>
<dbReference type="EMBL" id="VANS01000003">
    <property type="protein sequence ID" value="TMM51854.1"/>
    <property type="molecule type" value="Genomic_DNA"/>
</dbReference>
<comment type="caution">
    <text evidence="2">The sequence shown here is derived from an EMBL/GenBank/DDBJ whole genome shotgun (WGS) entry which is preliminary data.</text>
</comment>
<evidence type="ECO:0000313" key="2">
    <source>
        <dbReference type="EMBL" id="TMM51854.1"/>
    </source>
</evidence>
<accession>A0A5S3PDA6</accession>
<evidence type="ECO:0000313" key="3">
    <source>
        <dbReference type="Proteomes" id="UP000309550"/>
    </source>
</evidence>
<dbReference type="Proteomes" id="UP000309550">
    <property type="component" value="Unassembled WGS sequence"/>
</dbReference>
<reference evidence="2 3" key="1">
    <citation type="submission" date="2019-05" db="EMBL/GenBank/DDBJ databases">
        <title>Sulfitobacter sabulilitoris sp. nov., isolated from a marine sand.</title>
        <authorList>
            <person name="Yoon J.-H."/>
        </authorList>
    </citation>
    <scope>NUCLEOTIDE SEQUENCE [LARGE SCALE GENOMIC DNA]</scope>
    <source>
        <strain evidence="2 3">HSMS-29</strain>
    </source>
</reference>
<dbReference type="AlphaFoldDB" id="A0A5S3PDA6"/>
<gene>
    <name evidence="2" type="ORF">FDT80_14030</name>
</gene>
<protein>
    <submittedName>
        <fullName evidence="2">DUF1127 domain-containing protein</fullName>
    </submittedName>
</protein>
<sequence>MALLDLFARPTRLVHPAVPALSLSQRLALWRSRRALARLDATALDDIGVTAAQAKAEASRPFWDAPQTWTR</sequence>
<dbReference type="Pfam" id="PF06568">
    <property type="entry name" value="YjiS-like"/>
    <property type="match status" value="1"/>
</dbReference>
<feature type="domain" description="YjiS-like" evidence="1">
    <location>
        <begin position="23"/>
        <end position="54"/>
    </location>
</feature>
<dbReference type="RefSeq" id="WP_138662924.1">
    <property type="nucleotide sequence ID" value="NZ_VANS01000003.1"/>
</dbReference>